<dbReference type="EMBL" id="CP005286">
    <property type="protein sequence ID" value="AJE32075.1"/>
    <property type="molecule type" value="Genomic_DNA"/>
</dbReference>
<reference evidence="8 9" key="1">
    <citation type="submission" date="2013-04" db="EMBL/GenBank/DDBJ databases">
        <title>Complete genome sequence of Corynebacterium humireducens DSM 45392(T), isolated from a wastewater-fed microbial fuel cell.</title>
        <authorList>
            <person name="Ruckert C."/>
            <person name="Albersmeier A."/>
            <person name="Kalinowski J."/>
        </authorList>
    </citation>
    <scope>NUCLEOTIDE SEQUENCE [LARGE SCALE GENOMIC DNA]</scope>
    <source>
        <strain evidence="9">MFC-5</strain>
    </source>
</reference>
<keyword evidence="5" id="KW-0472">Membrane</keyword>
<dbReference type="InterPro" id="IPR018076">
    <property type="entry name" value="T2SS_GspF_dom"/>
</dbReference>
<feature type="compositionally biased region" description="Basic and acidic residues" evidence="6">
    <location>
        <begin position="31"/>
        <end position="42"/>
    </location>
</feature>
<dbReference type="HOGENOM" id="CLU_064089_1_1_11"/>
<feature type="region of interest" description="Disordered" evidence="6">
    <location>
        <begin position="18"/>
        <end position="42"/>
    </location>
</feature>
<comment type="subcellular location">
    <subcellularLocation>
        <location evidence="1">Cell membrane</location>
        <topology evidence="1">Multi-pass membrane protein</topology>
    </subcellularLocation>
</comment>
<keyword evidence="2" id="KW-1003">Cell membrane</keyword>
<evidence type="ECO:0000259" key="7">
    <source>
        <dbReference type="Pfam" id="PF00482"/>
    </source>
</evidence>
<keyword evidence="9" id="KW-1185">Reference proteome</keyword>
<organism evidence="8 9">
    <name type="scientific">Corynebacterium humireducens NBRC 106098 = DSM 45392</name>
    <dbReference type="NCBI Taxonomy" id="1223515"/>
    <lineage>
        <taxon>Bacteria</taxon>
        <taxon>Bacillati</taxon>
        <taxon>Actinomycetota</taxon>
        <taxon>Actinomycetes</taxon>
        <taxon>Mycobacteriales</taxon>
        <taxon>Corynebacteriaceae</taxon>
        <taxon>Corynebacterium</taxon>
    </lineage>
</organism>
<dbReference type="AlphaFoldDB" id="A0A0B5CZV3"/>
<dbReference type="GO" id="GO:0005886">
    <property type="term" value="C:plasma membrane"/>
    <property type="evidence" value="ECO:0007669"/>
    <property type="project" value="UniProtKB-SubCell"/>
</dbReference>
<protein>
    <recommendedName>
        <fullName evidence="7">Type II secretion system protein GspF domain-containing protein</fullName>
    </recommendedName>
</protein>
<evidence type="ECO:0000256" key="1">
    <source>
        <dbReference type="ARBA" id="ARBA00004651"/>
    </source>
</evidence>
<feature type="domain" description="Type II secretion system protein GspF" evidence="7">
    <location>
        <begin position="52"/>
        <end position="174"/>
    </location>
</feature>
<dbReference type="Pfam" id="PF00482">
    <property type="entry name" value="T2SSF"/>
    <property type="match status" value="1"/>
</dbReference>
<sequence>MTSVTLILLAAALLLPPPRPGARAGHPGPKTPRDGPRGRPDPDRLALAADIDLYAACLRAGLSPGTAAAALVDAGADPATRPTWRTVAALLAIGVPAERAWSEAAGTPGLADLAGLATLSGRSGAAVSEACGRLAAALRDEAAAQATARAERAGVLIALPLTLCFLPAFLVLGLAPVVISLGTSLLTH</sequence>
<keyword evidence="3" id="KW-0812">Transmembrane</keyword>
<evidence type="ECO:0000256" key="2">
    <source>
        <dbReference type="ARBA" id="ARBA00022475"/>
    </source>
</evidence>
<dbReference type="Proteomes" id="UP000031524">
    <property type="component" value="Chromosome"/>
</dbReference>
<evidence type="ECO:0000313" key="9">
    <source>
        <dbReference type="Proteomes" id="UP000031524"/>
    </source>
</evidence>
<dbReference type="OrthoDB" id="3267562at2"/>
<evidence type="ECO:0000256" key="4">
    <source>
        <dbReference type="ARBA" id="ARBA00022989"/>
    </source>
</evidence>
<gene>
    <name evidence="8" type="ORF">B842_01095</name>
</gene>
<keyword evidence="4" id="KW-1133">Transmembrane helix</keyword>
<evidence type="ECO:0000256" key="3">
    <source>
        <dbReference type="ARBA" id="ARBA00022692"/>
    </source>
</evidence>
<proteinExistence type="predicted"/>
<accession>A0A0B5CZV3</accession>
<evidence type="ECO:0000256" key="5">
    <source>
        <dbReference type="ARBA" id="ARBA00023136"/>
    </source>
</evidence>
<name>A0A0B5CZV3_9CORY</name>
<dbReference type="RefSeq" id="WP_040084706.1">
    <property type="nucleotide sequence ID" value="NZ_BCSU01000008.1"/>
</dbReference>
<evidence type="ECO:0000256" key="6">
    <source>
        <dbReference type="SAM" id="MobiDB-lite"/>
    </source>
</evidence>
<dbReference type="PANTHER" id="PTHR35007">
    <property type="entry name" value="INTEGRAL MEMBRANE PROTEIN-RELATED"/>
    <property type="match status" value="1"/>
</dbReference>
<dbReference type="KEGG" id="chm:B842_01095"/>
<dbReference type="PANTHER" id="PTHR35007:SF3">
    <property type="entry name" value="POSSIBLE CONSERVED ALANINE RICH MEMBRANE PROTEIN"/>
    <property type="match status" value="1"/>
</dbReference>
<dbReference type="STRING" id="1223515.B842_01095"/>
<evidence type="ECO:0000313" key="8">
    <source>
        <dbReference type="EMBL" id="AJE32075.1"/>
    </source>
</evidence>